<comment type="similarity">
    <text evidence="3 11">Belongs to the glycosyltransferase 31 family.</text>
</comment>
<evidence type="ECO:0000256" key="7">
    <source>
        <dbReference type="ARBA" id="ARBA00022968"/>
    </source>
</evidence>
<proteinExistence type="inferred from homology"/>
<evidence type="ECO:0000256" key="11">
    <source>
        <dbReference type="RuleBase" id="RU363063"/>
    </source>
</evidence>
<comment type="cofactor">
    <cofactor evidence="11">
        <name>Mn(2+)</name>
        <dbReference type="ChEBI" id="CHEBI:29035"/>
    </cofactor>
</comment>
<keyword evidence="6" id="KW-0812">Transmembrane</keyword>
<reference evidence="13 14" key="1">
    <citation type="submission" date="2023-10" db="EMBL/GenBank/DDBJ databases">
        <authorList>
            <person name="Maclean D."/>
            <person name="Macfadyen A."/>
        </authorList>
    </citation>
    <scope>NUCLEOTIDE SEQUENCE [LARGE SCALE GENOMIC DNA]</scope>
</reference>
<accession>A0AAV1IJI6</accession>
<comment type="caution">
    <text evidence="13">The sequence shown here is derived from an EMBL/GenBank/DDBJ whole genome shotgun (WGS) entry which is preliminary data.</text>
</comment>
<keyword evidence="7" id="KW-0735">Signal-anchor</keyword>
<dbReference type="GO" id="GO:0000139">
    <property type="term" value="C:Golgi membrane"/>
    <property type="evidence" value="ECO:0007669"/>
    <property type="project" value="UniProtKB-SubCell"/>
</dbReference>
<dbReference type="EC" id="2.4.1.-" evidence="11"/>
<evidence type="ECO:0000256" key="6">
    <source>
        <dbReference type="ARBA" id="ARBA00022692"/>
    </source>
</evidence>
<dbReference type="Pfam" id="PF01762">
    <property type="entry name" value="Galactosyl_T"/>
    <property type="match status" value="1"/>
</dbReference>
<comment type="pathway">
    <text evidence="2">Protein modification; protein glycosylation.</text>
</comment>
<comment type="subcellular location">
    <subcellularLocation>
        <location evidence="1 11">Golgi apparatus membrane</location>
        <topology evidence="1 11">Single-pass type II membrane protein</topology>
    </subcellularLocation>
</comment>
<evidence type="ECO:0000256" key="8">
    <source>
        <dbReference type="ARBA" id="ARBA00022989"/>
    </source>
</evidence>
<evidence type="ECO:0000256" key="5">
    <source>
        <dbReference type="ARBA" id="ARBA00022679"/>
    </source>
</evidence>
<dbReference type="Gene3D" id="3.90.550.50">
    <property type="match status" value="1"/>
</dbReference>
<evidence type="ECO:0000256" key="1">
    <source>
        <dbReference type="ARBA" id="ARBA00004323"/>
    </source>
</evidence>
<dbReference type="AlphaFoldDB" id="A0AAV1IJI6"/>
<protein>
    <recommendedName>
        <fullName evidence="11">Hexosyltransferase</fullName>
        <ecNumber evidence="11">2.4.1.-</ecNumber>
    </recommendedName>
</protein>
<keyword evidence="4 11" id="KW-0328">Glycosyltransferase</keyword>
<name>A0AAV1IJI6_9CHLO</name>
<evidence type="ECO:0000256" key="3">
    <source>
        <dbReference type="ARBA" id="ARBA00008661"/>
    </source>
</evidence>
<feature type="compositionally biased region" description="Basic and acidic residues" evidence="12">
    <location>
        <begin position="1"/>
        <end position="16"/>
    </location>
</feature>
<dbReference type="EMBL" id="CAUYUE010000017">
    <property type="protein sequence ID" value="CAK0787499.1"/>
    <property type="molecule type" value="Genomic_DNA"/>
</dbReference>
<gene>
    <name evidence="13" type="ORF">CVIRNUC_010719</name>
</gene>
<evidence type="ECO:0000256" key="2">
    <source>
        <dbReference type="ARBA" id="ARBA00004922"/>
    </source>
</evidence>
<evidence type="ECO:0000313" key="13">
    <source>
        <dbReference type="EMBL" id="CAK0787499.1"/>
    </source>
</evidence>
<keyword evidence="5" id="KW-0808">Transferase</keyword>
<organism evidence="13 14">
    <name type="scientific">Coccomyxa viridis</name>
    <dbReference type="NCBI Taxonomy" id="1274662"/>
    <lineage>
        <taxon>Eukaryota</taxon>
        <taxon>Viridiplantae</taxon>
        <taxon>Chlorophyta</taxon>
        <taxon>core chlorophytes</taxon>
        <taxon>Trebouxiophyceae</taxon>
        <taxon>Trebouxiophyceae incertae sedis</taxon>
        <taxon>Coccomyxaceae</taxon>
        <taxon>Coccomyxa</taxon>
    </lineage>
</organism>
<keyword evidence="11" id="KW-0464">Manganese</keyword>
<sequence length="341" mass="39735">MAREATDRVWRRERGTRALKAGQHPRQEGSALVAVMTGFDRKYQQRREHARATWFPSNEQEMQRIYERTGMIMKFAIGEVPDEHIKAVQEEERQHGSFLRIPIKQDIYQRLTFKTVAFWEVVSSLYNVDYVVKVDDDSYVRLDRLSIALSQWASMGSEYIGCFKPRDNADNRLRLRTHRWYDPHHELFEGDSSRYAEGPFYVIQGSVIDGLVRSGLTVRMGGPNEDMMTGWMMKAFNVSHYDDRRLCFKRTCDETIIAFQWDHAVRDFLDPEWRLSTICCEEEGVCREEAKRDVDGLTCMHKLHTNATCALPALNEAGELPLFKGTSHKLRSDEAWIRDPA</sequence>
<evidence type="ECO:0000256" key="10">
    <source>
        <dbReference type="ARBA" id="ARBA00023136"/>
    </source>
</evidence>
<keyword evidence="14" id="KW-1185">Reference proteome</keyword>
<keyword evidence="9 11" id="KW-0333">Golgi apparatus</keyword>
<evidence type="ECO:0000256" key="4">
    <source>
        <dbReference type="ARBA" id="ARBA00022676"/>
    </source>
</evidence>
<evidence type="ECO:0000313" key="14">
    <source>
        <dbReference type="Proteomes" id="UP001314263"/>
    </source>
</evidence>
<dbReference type="Proteomes" id="UP001314263">
    <property type="component" value="Unassembled WGS sequence"/>
</dbReference>
<evidence type="ECO:0000256" key="9">
    <source>
        <dbReference type="ARBA" id="ARBA00023034"/>
    </source>
</evidence>
<dbReference type="InterPro" id="IPR002659">
    <property type="entry name" value="Glyco_trans_31"/>
</dbReference>
<dbReference type="PANTHER" id="PTHR11214">
    <property type="entry name" value="BETA-1,3-N-ACETYLGLUCOSAMINYLTRANSFERASE"/>
    <property type="match status" value="1"/>
</dbReference>
<evidence type="ECO:0000256" key="12">
    <source>
        <dbReference type="SAM" id="MobiDB-lite"/>
    </source>
</evidence>
<keyword evidence="8" id="KW-1133">Transmembrane helix</keyword>
<dbReference type="GO" id="GO:0008378">
    <property type="term" value="F:galactosyltransferase activity"/>
    <property type="evidence" value="ECO:0007669"/>
    <property type="project" value="TreeGrafter"/>
</dbReference>
<keyword evidence="10" id="KW-0472">Membrane</keyword>
<feature type="region of interest" description="Disordered" evidence="12">
    <location>
        <begin position="1"/>
        <end position="26"/>
    </location>
</feature>
<dbReference type="PANTHER" id="PTHR11214:SF85">
    <property type="entry name" value="BETA-1,3-GALACTOSYLTRANSFERASE 12-RELATED"/>
    <property type="match status" value="1"/>
</dbReference>